<evidence type="ECO:0000256" key="4">
    <source>
        <dbReference type="ARBA" id="ARBA00005359"/>
    </source>
</evidence>
<feature type="binding site" evidence="11">
    <location>
        <position position="182"/>
    </location>
    <ligand>
        <name>substrate</name>
    </ligand>
</feature>
<dbReference type="NCBIfam" id="TIGR01036">
    <property type="entry name" value="pyrD_sub2"/>
    <property type="match status" value="1"/>
</dbReference>
<dbReference type="GO" id="GO:0106430">
    <property type="term" value="F:dihydroorotate dehydrogenase (quinone) activity"/>
    <property type="evidence" value="ECO:0007669"/>
    <property type="project" value="UniProtKB-EC"/>
</dbReference>
<comment type="cofactor">
    <cofactor evidence="11">
        <name>FMN</name>
        <dbReference type="ChEBI" id="CHEBI:58210"/>
    </cofactor>
    <text evidence="11">Binds 1 FMN per subunit.</text>
</comment>
<dbReference type="InterPro" id="IPR012135">
    <property type="entry name" value="Dihydroorotate_DH_1_2"/>
</dbReference>
<feature type="binding site" evidence="11">
    <location>
        <begin position="116"/>
        <end position="120"/>
    </location>
    <ligand>
        <name>substrate</name>
    </ligand>
</feature>
<dbReference type="Pfam" id="PF01180">
    <property type="entry name" value="DHO_dh"/>
    <property type="match status" value="1"/>
</dbReference>
<feature type="binding site" evidence="11">
    <location>
        <position position="71"/>
    </location>
    <ligand>
        <name>substrate</name>
    </ligand>
</feature>
<keyword evidence="11" id="KW-1003">Cell membrane</keyword>
<evidence type="ECO:0000313" key="14">
    <source>
        <dbReference type="Proteomes" id="UP001595805"/>
    </source>
</evidence>
<proteinExistence type="inferred from homology"/>
<feature type="binding site" evidence="11">
    <location>
        <position position="272"/>
    </location>
    <ligand>
        <name>FMN</name>
        <dbReference type="ChEBI" id="CHEBI:58210"/>
    </ligand>
</feature>
<evidence type="ECO:0000256" key="11">
    <source>
        <dbReference type="HAMAP-Rule" id="MF_00225"/>
    </source>
</evidence>
<organism evidence="13 14">
    <name type="scientific">Algoriphagus namhaensis</name>
    <dbReference type="NCBI Taxonomy" id="915353"/>
    <lineage>
        <taxon>Bacteria</taxon>
        <taxon>Pseudomonadati</taxon>
        <taxon>Bacteroidota</taxon>
        <taxon>Cytophagia</taxon>
        <taxon>Cytophagales</taxon>
        <taxon>Cyclobacteriaceae</taxon>
        <taxon>Algoriphagus</taxon>
    </lineage>
</organism>
<comment type="similarity">
    <text evidence="4 11">Belongs to the dihydroorotate dehydrogenase family. Type 2 subfamily.</text>
</comment>
<comment type="catalytic activity">
    <reaction evidence="10 11">
        <text>(S)-dihydroorotate + a quinone = orotate + a quinol</text>
        <dbReference type="Rhea" id="RHEA:30187"/>
        <dbReference type="ChEBI" id="CHEBI:24646"/>
        <dbReference type="ChEBI" id="CHEBI:30839"/>
        <dbReference type="ChEBI" id="CHEBI:30864"/>
        <dbReference type="ChEBI" id="CHEBI:132124"/>
        <dbReference type="EC" id="1.3.5.2"/>
    </reaction>
</comment>
<keyword evidence="5 11" id="KW-0285">Flavoprotein</keyword>
<dbReference type="PROSITE" id="PS00912">
    <property type="entry name" value="DHODEHASE_2"/>
    <property type="match status" value="1"/>
</dbReference>
<evidence type="ECO:0000256" key="7">
    <source>
        <dbReference type="ARBA" id="ARBA00022975"/>
    </source>
</evidence>
<dbReference type="NCBIfam" id="NF003652">
    <property type="entry name" value="PRK05286.2-5"/>
    <property type="match status" value="1"/>
</dbReference>
<comment type="pathway">
    <text evidence="3 11">Pyrimidine metabolism; UMP biosynthesis via de novo pathway; orotate from (S)-dihydroorotate (quinone route): step 1/1.</text>
</comment>
<keyword evidence="9 11" id="KW-0472">Membrane</keyword>
<accession>A0ABV8AP26</accession>
<dbReference type="InterPro" id="IPR005720">
    <property type="entry name" value="Dihydroorotate_DH_cat"/>
</dbReference>
<protein>
    <recommendedName>
        <fullName evidence="11">Dihydroorotate dehydrogenase (quinone)</fullName>
        <ecNumber evidence="11">1.3.5.2</ecNumber>
    </recommendedName>
    <alternativeName>
        <fullName evidence="11">DHOdehase</fullName>
        <shortName evidence="11">DHOD</shortName>
        <shortName evidence="11">DHODase</shortName>
    </alternativeName>
    <alternativeName>
        <fullName evidence="11">Dihydroorotate oxidase</fullName>
    </alternativeName>
</protein>
<evidence type="ECO:0000256" key="1">
    <source>
        <dbReference type="ARBA" id="ARBA00003125"/>
    </source>
</evidence>
<comment type="subcellular location">
    <subcellularLocation>
        <location evidence="11">Cell membrane</location>
        <topology evidence="11">Peripheral membrane protein</topology>
    </subcellularLocation>
    <subcellularLocation>
        <location evidence="2">Membrane</location>
    </subcellularLocation>
</comment>
<dbReference type="InterPro" id="IPR001295">
    <property type="entry name" value="Dihydroorotate_DH_CS"/>
</dbReference>
<evidence type="ECO:0000256" key="2">
    <source>
        <dbReference type="ARBA" id="ARBA00004370"/>
    </source>
</evidence>
<feature type="domain" description="Dihydroorotate dehydrogenase catalytic" evidence="12">
    <location>
        <begin position="50"/>
        <end position="341"/>
    </location>
</feature>
<feature type="active site" description="Nucleophile" evidence="11">
    <location>
        <position position="180"/>
    </location>
</feature>
<evidence type="ECO:0000256" key="8">
    <source>
        <dbReference type="ARBA" id="ARBA00023002"/>
    </source>
</evidence>
<feature type="binding site" evidence="11">
    <location>
        <position position="177"/>
    </location>
    <ligand>
        <name>substrate</name>
    </ligand>
</feature>
<feature type="binding site" evidence="11">
    <location>
        <position position="301"/>
    </location>
    <ligand>
        <name>FMN</name>
        <dbReference type="ChEBI" id="CHEBI:58210"/>
    </ligand>
</feature>
<feature type="binding site" evidence="11">
    <location>
        <position position="144"/>
    </location>
    <ligand>
        <name>FMN</name>
        <dbReference type="ChEBI" id="CHEBI:58210"/>
    </ligand>
</feature>
<dbReference type="HAMAP" id="MF_00225">
    <property type="entry name" value="DHO_dh_type2"/>
    <property type="match status" value="1"/>
</dbReference>
<keyword evidence="7 11" id="KW-0665">Pyrimidine biosynthesis</keyword>
<feature type="binding site" evidence="11">
    <location>
        <begin position="322"/>
        <end position="323"/>
    </location>
    <ligand>
        <name>FMN</name>
        <dbReference type="ChEBI" id="CHEBI:58210"/>
    </ligand>
</feature>
<comment type="caution">
    <text evidence="13">The sequence shown here is derived from an EMBL/GenBank/DDBJ whole genome shotgun (WGS) entry which is preliminary data.</text>
</comment>
<keyword evidence="8 11" id="KW-0560">Oxidoreductase</keyword>
<dbReference type="SUPFAM" id="SSF51395">
    <property type="entry name" value="FMN-linked oxidoreductases"/>
    <property type="match status" value="1"/>
</dbReference>
<keyword evidence="14" id="KW-1185">Reference proteome</keyword>
<feature type="binding site" evidence="11">
    <location>
        <begin position="67"/>
        <end position="71"/>
    </location>
    <ligand>
        <name>FMN</name>
        <dbReference type="ChEBI" id="CHEBI:58210"/>
    </ligand>
</feature>
<dbReference type="Proteomes" id="UP001595805">
    <property type="component" value="Unassembled WGS sequence"/>
</dbReference>
<dbReference type="NCBIfam" id="NF003645">
    <property type="entry name" value="PRK05286.1-2"/>
    <property type="match status" value="1"/>
</dbReference>
<dbReference type="EC" id="1.3.5.2" evidence="11"/>
<feature type="binding site" evidence="11">
    <location>
        <position position="91"/>
    </location>
    <ligand>
        <name>FMN</name>
        <dbReference type="ChEBI" id="CHEBI:58210"/>
    </ligand>
</feature>
<comment type="subunit">
    <text evidence="11">Monomer.</text>
</comment>
<evidence type="ECO:0000256" key="5">
    <source>
        <dbReference type="ARBA" id="ARBA00022630"/>
    </source>
</evidence>
<dbReference type="PANTHER" id="PTHR48109:SF4">
    <property type="entry name" value="DIHYDROOROTATE DEHYDROGENASE (QUINONE), MITOCHONDRIAL"/>
    <property type="match status" value="1"/>
</dbReference>
<dbReference type="PIRSF" id="PIRSF000164">
    <property type="entry name" value="DHO_oxidase"/>
    <property type="match status" value="1"/>
</dbReference>
<dbReference type="InterPro" id="IPR050074">
    <property type="entry name" value="DHO_dehydrogenase"/>
</dbReference>
<dbReference type="EMBL" id="JBHRZS010000003">
    <property type="protein sequence ID" value="MFC3879069.1"/>
    <property type="molecule type" value="Genomic_DNA"/>
</dbReference>
<dbReference type="PROSITE" id="PS00911">
    <property type="entry name" value="DHODEHASE_1"/>
    <property type="match status" value="1"/>
</dbReference>
<evidence type="ECO:0000313" key="13">
    <source>
        <dbReference type="EMBL" id="MFC3879069.1"/>
    </source>
</evidence>
<evidence type="ECO:0000259" key="12">
    <source>
        <dbReference type="Pfam" id="PF01180"/>
    </source>
</evidence>
<evidence type="ECO:0000256" key="6">
    <source>
        <dbReference type="ARBA" id="ARBA00022643"/>
    </source>
</evidence>
<gene>
    <name evidence="11" type="primary">pyrD</name>
    <name evidence="13" type="ORF">ACFOSV_02725</name>
</gene>
<dbReference type="PANTHER" id="PTHR48109">
    <property type="entry name" value="DIHYDROOROTATE DEHYDROGENASE (QUINONE), MITOCHONDRIAL-RELATED"/>
    <property type="match status" value="1"/>
</dbReference>
<dbReference type="CDD" id="cd04738">
    <property type="entry name" value="DHOD_2_like"/>
    <property type="match status" value="1"/>
</dbReference>
<dbReference type="RefSeq" id="WP_377903143.1">
    <property type="nucleotide sequence ID" value="NZ_JBHRZS010000003.1"/>
</dbReference>
<reference evidence="14" key="1">
    <citation type="journal article" date="2019" name="Int. J. Syst. Evol. Microbiol.">
        <title>The Global Catalogue of Microorganisms (GCM) 10K type strain sequencing project: providing services to taxonomists for standard genome sequencing and annotation.</title>
        <authorList>
            <consortium name="The Broad Institute Genomics Platform"/>
            <consortium name="The Broad Institute Genome Sequencing Center for Infectious Disease"/>
            <person name="Wu L."/>
            <person name="Ma J."/>
        </authorList>
    </citation>
    <scope>NUCLEOTIDE SEQUENCE [LARGE SCALE GENOMIC DNA]</scope>
    <source>
        <strain evidence="14">CCUG 60523</strain>
    </source>
</reference>
<evidence type="ECO:0000256" key="9">
    <source>
        <dbReference type="ARBA" id="ARBA00023136"/>
    </source>
</evidence>
<feature type="binding site" evidence="11">
    <location>
        <position position="177"/>
    </location>
    <ligand>
        <name>FMN</name>
        <dbReference type="ChEBI" id="CHEBI:58210"/>
    </ligand>
</feature>
<dbReference type="InterPro" id="IPR013785">
    <property type="entry name" value="Aldolase_TIM"/>
</dbReference>
<feature type="binding site" evidence="11">
    <location>
        <position position="246"/>
    </location>
    <ligand>
        <name>FMN</name>
        <dbReference type="ChEBI" id="CHEBI:58210"/>
    </ligand>
</feature>
<feature type="binding site" evidence="11">
    <location>
        <position position="218"/>
    </location>
    <ligand>
        <name>FMN</name>
        <dbReference type="ChEBI" id="CHEBI:58210"/>
    </ligand>
</feature>
<evidence type="ECO:0000256" key="3">
    <source>
        <dbReference type="ARBA" id="ARBA00005161"/>
    </source>
</evidence>
<name>A0ABV8AP26_9BACT</name>
<dbReference type="Gene3D" id="3.20.20.70">
    <property type="entry name" value="Aldolase class I"/>
    <property type="match status" value="1"/>
</dbReference>
<sequence length="346" mass="38212">MYKSILKPLLFLKKPEDAHYFTFDLTKFTFNLPLIGDLVNSTYQFDHPALEREVFGLKFKNPVGLAAGFDKDAKLIDEMAMLGFGFIEIGTLTPKPQAGNPQPRLFRLPEDEALINRMGFNNGGVLEAVERLKKRKSDVIVGGNIGKNKVTPNEKAVDDYLYCLEQLHPYVDYFVVNVSSPNTPNLRDLQEKEPLKALLTAVKEANDLKDKPKPILLKIAPDLTDGQLDDIVEIVQETQIDGVIATNTTIDRSQLKTDKNQIEAIGAGGVSGKVLAKRSTEVIRYLSDKSNKSFPIIGVGGIASAKDAIEKLEAGASLIQVYSGMIYEGPGLIKRIKKGLLAYFSR</sequence>
<keyword evidence="6 11" id="KW-0288">FMN</keyword>
<evidence type="ECO:0000256" key="10">
    <source>
        <dbReference type="ARBA" id="ARBA00048639"/>
    </source>
</evidence>
<dbReference type="InterPro" id="IPR005719">
    <property type="entry name" value="Dihydroorotate_DH_2"/>
</dbReference>
<feature type="binding site" evidence="11">
    <location>
        <begin position="247"/>
        <end position="248"/>
    </location>
    <ligand>
        <name>substrate</name>
    </ligand>
</feature>
<comment type="function">
    <text evidence="1 11">Catalyzes the conversion of dihydroorotate to orotate with quinone as electron acceptor.</text>
</comment>